<organism evidence="6 7">
    <name type="scientific">Brevibacterium linens ATCC 9172</name>
    <dbReference type="NCBI Taxonomy" id="1255617"/>
    <lineage>
        <taxon>Bacteria</taxon>
        <taxon>Bacillati</taxon>
        <taxon>Actinomycetota</taxon>
        <taxon>Actinomycetes</taxon>
        <taxon>Micrococcales</taxon>
        <taxon>Brevibacteriaceae</taxon>
        <taxon>Brevibacterium</taxon>
    </lineage>
</organism>
<evidence type="ECO:0000256" key="3">
    <source>
        <dbReference type="ARBA" id="ARBA00023163"/>
    </source>
</evidence>
<proteinExistence type="predicted"/>
<dbReference type="PANTHER" id="PTHR30136">
    <property type="entry name" value="HELIX-TURN-HELIX TRANSCRIPTIONAL REGULATOR, ICLR FAMILY"/>
    <property type="match status" value="1"/>
</dbReference>
<evidence type="ECO:0000313" key="6">
    <source>
        <dbReference type="EMBL" id="SMX82699.1"/>
    </source>
</evidence>
<evidence type="ECO:0000259" key="5">
    <source>
        <dbReference type="PROSITE" id="PS51078"/>
    </source>
</evidence>
<dbReference type="GO" id="GO:0003700">
    <property type="term" value="F:DNA-binding transcription factor activity"/>
    <property type="evidence" value="ECO:0007669"/>
    <property type="project" value="TreeGrafter"/>
</dbReference>
<dbReference type="SUPFAM" id="SSF55781">
    <property type="entry name" value="GAF domain-like"/>
    <property type="match status" value="1"/>
</dbReference>
<dbReference type="SMART" id="SM00346">
    <property type="entry name" value="HTH_ICLR"/>
    <property type="match status" value="1"/>
</dbReference>
<dbReference type="InterPro" id="IPR014757">
    <property type="entry name" value="Tscrpt_reg_IclR_C"/>
</dbReference>
<dbReference type="InterPro" id="IPR029016">
    <property type="entry name" value="GAF-like_dom_sf"/>
</dbReference>
<dbReference type="SUPFAM" id="SSF46785">
    <property type="entry name" value="Winged helix' DNA-binding domain"/>
    <property type="match status" value="1"/>
</dbReference>
<feature type="domain" description="HTH iclR-type" evidence="4">
    <location>
        <begin position="15"/>
        <end position="75"/>
    </location>
</feature>
<feature type="domain" description="IclR-ED" evidence="5">
    <location>
        <begin position="76"/>
        <end position="279"/>
    </location>
</feature>
<keyword evidence="3" id="KW-0804">Transcription</keyword>
<evidence type="ECO:0000256" key="1">
    <source>
        <dbReference type="ARBA" id="ARBA00023015"/>
    </source>
</evidence>
<accession>A0A2H1J5L6</accession>
<dbReference type="Proteomes" id="UP000234641">
    <property type="component" value="Unassembled WGS sequence"/>
</dbReference>
<dbReference type="EMBL" id="FXYY01000009">
    <property type="protein sequence ID" value="SMX82699.1"/>
    <property type="molecule type" value="Genomic_DNA"/>
</dbReference>
<gene>
    <name evidence="6" type="ORF">BLIN9172_01772</name>
</gene>
<evidence type="ECO:0000259" key="4">
    <source>
        <dbReference type="PROSITE" id="PS51077"/>
    </source>
</evidence>
<evidence type="ECO:0000313" key="7">
    <source>
        <dbReference type="Proteomes" id="UP000234641"/>
    </source>
</evidence>
<dbReference type="InterPro" id="IPR050707">
    <property type="entry name" value="HTH_MetabolicPath_Reg"/>
</dbReference>
<dbReference type="GO" id="GO:0003677">
    <property type="term" value="F:DNA binding"/>
    <property type="evidence" value="ECO:0007669"/>
    <property type="project" value="UniProtKB-KW"/>
</dbReference>
<protein>
    <submittedName>
        <fullName evidence="6">Transcriptional regulator, IclR family</fullName>
    </submittedName>
</protein>
<dbReference type="InterPro" id="IPR036388">
    <property type="entry name" value="WH-like_DNA-bd_sf"/>
</dbReference>
<dbReference type="Pfam" id="PF09339">
    <property type="entry name" value="HTH_IclR"/>
    <property type="match status" value="1"/>
</dbReference>
<dbReference type="PROSITE" id="PS51077">
    <property type="entry name" value="HTH_ICLR"/>
    <property type="match status" value="1"/>
</dbReference>
<dbReference type="Gene3D" id="3.30.450.40">
    <property type="match status" value="1"/>
</dbReference>
<dbReference type="AlphaFoldDB" id="A0A2H1J5L6"/>
<evidence type="ECO:0000256" key="2">
    <source>
        <dbReference type="ARBA" id="ARBA00023125"/>
    </source>
</evidence>
<dbReference type="Gene3D" id="1.10.10.10">
    <property type="entry name" value="Winged helix-like DNA-binding domain superfamily/Winged helix DNA-binding domain"/>
    <property type="match status" value="1"/>
</dbReference>
<name>A0A2H1J5L6_BRELN</name>
<dbReference type="PROSITE" id="PS51078">
    <property type="entry name" value="ICLR_ED"/>
    <property type="match status" value="1"/>
</dbReference>
<dbReference type="PANTHER" id="PTHR30136:SF35">
    <property type="entry name" value="HTH-TYPE TRANSCRIPTIONAL REGULATOR RV1719"/>
    <property type="match status" value="1"/>
</dbReference>
<dbReference type="Pfam" id="PF01614">
    <property type="entry name" value="IclR_C"/>
    <property type="match status" value="1"/>
</dbReference>
<dbReference type="InterPro" id="IPR005471">
    <property type="entry name" value="Tscrpt_reg_IclR_N"/>
</dbReference>
<dbReference type="InterPro" id="IPR036390">
    <property type="entry name" value="WH_DNA-bd_sf"/>
</dbReference>
<reference evidence="6 7" key="1">
    <citation type="submission" date="2017-03" db="EMBL/GenBank/DDBJ databases">
        <authorList>
            <person name="Afonso C.L."/>
            <person name="Miller P.J."/>
            <person name="Scott M.A."/>
            <person name="Spackman E."/>
            <person name="Goraichik I."/>
            <person name="Dimitrov K.M."/>
            <person name="Suarez D.L."/>
            <person name="Swayne D.E."/>
        </authorList>
    </citation>
    <scope>NUCLEOTIDE SEQUENCE [LARGE SCALE GENOMIC DNA]</scope>
    <source>
        <strain evidence="6 7">ATCC 9172</strain>
    </source>
</reference>
<sequence length="279" mass="28973">MPALPGSEVVAVAEVPALRRAIAILRHMAVSNRAITAGALVRSLDIPRSSAYDILNVLEELGLVARTDSGYVLGAGVHELGASYLRTNPLQRLAQPIVRQLAEDTAATAQLAIIRGWETEYVLKEQSLKSVAVITATGVRMPSYLTATGRAILAQLPKSEVLAMLQSETGFVTRTGKGPTSVKALNAVLAQERRVGWAIEHGEVTPGISTIAAPVFDVLGRPIAAVGLSVSDSVKAAGTGADKGAGKDLDQGSGVDSDPLASLAEKVIATAAEVTAKLR</sequence>
<keyword evidence="1" id="KW-0805">Transcription regulation</keyword>
<keyword evidence="2" id="KW-0238">DNA-binding</keyword>
<dbReference type="GO" id="GO:0045892">
    <property type="term" value="P:negative regulation of DNA-templated transcription"/>
    <property type="evidence" value="ECO:0007669"/>
    <property type="project" value="TreeGrafter"/>
</dbReference>